<dbReference type="GO" id="GO:0005886">
    <property type="term" value="C:plasma membrane"/>
    <property type="evidence" value="ECO:0007669"/>
    <property type="project" value="UniProtKB-SubCell"/>
</dbReference>
<dbReference type="InterPro" id="IPR003439">
    <property type="entry name" value="ABC_transporter-like_ATP-bd"/>
</dbReference>
<dbReference type="PROSITE" id="PS50929">
    <property type="entry name" value="ABC_TM1F"/>
    <property type="match status" value="1"/>
</dbReference>
<keyword evidence="4 10" id="KW-0812">Transmembrane</keyword>
<dbReference type="Gene3D" id="3.40.50.300">
    <property type="entry name" value="P-loop containing nucleotide triphosphate hydrolases"/>
    <property type="match status" value="1"/>
</dbReference>
<dbReference type="InterPro" id="IPR003593">
    <property type="entry name" value="AAA+_ATPase"/>
</dbReference>
<reference evidence="13 14" key="1">
    <citation type="journal article" date="2014" name="BMC Genomics">
        <title>Comparison of environmental and isolate Sulfobacillus genomes reveals diverse carbon, sulfur, nitrogen, and hydrogen metabolisms.</title>
        <authorList>
            <person name="Justice N.B."/>
            <person name="Norman A."/>
            <person name="Brown C.T."/>
            <person name="Singh A."/>
            <person name="Thomas B.C."/>
            <person name="Banfield J.F."/>
        </authorList>
    </citation>
    <scope>NUCLEOTIDE SEQUENCE [LARGE SCALE GENOMIC DNA]</scope>
    <source>
        <strain evidence="13">AMDSBA4</strain>
    </source>
</reference>
<dbReference type="InterPro" id="IPR039421">
    <property type="entry name" value="Type_1_exporter"/>
</dbReference>
<dbReference type="SUPFAM" id="SSF52540">
    <property type="entry name" value="P-loop containing nucleoside triphosphate hydrolases"/>
    <property type="match status" value="1"/>
</dbReference>
<keyword evidence="9 10" id="KW-0472">Membrane</keyword>
<dbReference type="CDD" id="cd18584">
    <property type="entry name" value="ABC_6TM_AarD_CydD"/>
    <property type="match status" value="1"/>
</dbReference>
<dbReference type="SUPFAM" id="SSF90123">
    <property type="entry name" value="ABC transporter transmembrane region"/>
    <property type="match status" value="1"/>
</dbReference>
<evidence type="ECO:0000256" key="7">
    <source>
        <dbReference type="ARBA" id="ARBA00022840"/>
    </source>
</evidence>
<keyword evidence="7" id="KW-0067">ATP-binding</keyword>
<keyword evidence="5" id="KW-0547">Nucleotide-binding</keyword>
<evidence type="ECO:0000259" key="12">
    <source>
        <dbReference type="PROSITE" id="PS50929"/>
    </source>
</evidence>
<evidence type="ECO:0000256" key="5">
    <source>
        <dbReference type="ARBA" id="ARBA00022741"/>
    </source>
</evidence>
<dbReference type="GO" id="GO:0016887">
    <property type="term" value="F:ATP hydrolysis activity"/>
    <property type="evidence" value="ECO:0007669"/>
    <property type="project" value="InterPro"/>
</dbReference>
<evidence type="ECO:0000256" key="1">
    <source>
        <dbReference type="ARBA" id="ARBA00004651"/>
    </source>
</evidence>
<feature type="transmembrane region" description="Helical" evidence="10">
    <location>
        <begin position="237"/>
        <end position="262"/>
    </location>
</feature>
<organism evidence="13 14">
    <name type="scientific">Sulfobacillus benefaciens</name>
    <dbReference type="NCBI Taxonomy" id="453960"/>
    <lineage>
        <taxon>Bacteria</taxon>
        <taxon>Bacillati</taxon>
        <taxon>Bacillota</taxon>
        <taxon>Clostridia</taxon>
        <taxon>Eubacteriales</taxon>
        <taxon>Clostridiales Family XVII. Incertae Sedis</taxon>
        <taxon>Sulfobacillus</taxon>
    </lineage>
</organism>
<dbReference type="NCBIfam" id="TIGR02857">
    <property type="entry name" value="CydD"/>
    <property type="match status" value="1"/>
</dbReference>
<proteinExistence type="predicted"/>
<dbReference type="SMART" id="SM00382">
    <property type="entry name" value="AAA"/>
    <property type="match status" value="1"/>
</dbReference>
<dbReference type="Proteomes" id="UP000242972">
    <property type="component" value="Unassembled WGS sequence"/>
</dbReference>
<dbReference type="PROSITE" id="PS50893">
    <property type="entry name" value="ABC_TRANSPORTER_2"/>
    <property type="match status" value="1"/>
</dbReference>
<evidence type="ECO:0000259" key="11">
    <source>
        <dbReference type="PROSITE" id="PS50893"/>
    </source>
</evidence>
<feature type="transmembrane region" description="Helical" evidence="10">
    <location>
        <begin position="12"/>
        <end position="45"/>
    </location>
</feature>
<protein>
    <submittedName>
        <fullName evidence="13">Thiol reductant ABC exporter subunit CydD</fullName>
    </submittedName>
</protein>
<keyword evidence="6" id="KW-0645">Protease</keyword>
<evidence type="ECO:0000256" key="2">
    <source>
        <dbReference type="ARBA" id="ARBA00022448"/>
    </source>
</evidence>
<comment type="subcellular location">
    <subcellularLocation>
        <location evidence="1">Cell membrane</location>
        <topology evidence="1">Multi-pass membrane protein</topology>
    </subcellularLocation>
</comment>
<keyword evidence="3" id="KW-1003">Cell membrane</keyword>
<dbReference type="Pfam" id="PF00005">
    <property type="entry name" value="ABC_tran"/>
    <property type="match status" value="1"/>
</dbReference>
<name>A0A2T2XC62_9FIRM</name>
<evidence type="ECO:0000256" key="3">
    <source>
        <dbReference type="ARBA" id="ARBA00022475"/>
    </source>
</evidence>
<dbReference type="PANTHER" id="PTHR24221">
    <property type="entry name" value="ATP-BINDING CASSETTE SUB-FAMILY B"/>
    <property type="match status" value="1"/>
</dbReference>
<evidence type="ECO:0000256" key="8">
    <source>
        <dbReference type="ARBA" id="ARBA00022989"/>
    </source>
</evidence>
<dbReference type="InterPro" id="IPR027417">
    <property type="entry name" value="P-loop_NTPase"/>
</dbReference>
<dbReference type="EMBL" id="PXYW01000053">
    <property type="protein sequence ID" value="PSR32052.1"/>
    <property type="molecule type" value="Genomic_DNA"/>
</dbReference>
<dbReference type="PROSITE" id="PS00211">
    <property type="entry name" value="ABC_TRANSPORTER_1"/>
    <property type="match status" value="1"/>
</dbReference>
<dbReference type="FunFam" id="3.40.50.300:FF:000299">
    <property type="entry name" value="ABC transporter ATP-binding protein/permease"/>
    <property type="match status" value="1"/>
</dbReference>
<dbReference type="InterPro" id="IPR011527">
    <property type="entry name" value="ABC1_TM_dom"/>
</dbReference>
<keyword evidence="8 10" id="KW-1133">Transmembrane helix</keyword>
<dbReference type="PANTHER" id="PTHR24221:SF590">
    <property type="entry name" value="COMPONENT LINKED WITH THE ASSEMBLY OF CYTOCHROME' TRANSPORT TRANSMEMBRANE ATP-BINDING PROTEIN ABC TRANSPORTER CYDD-RELATED"/>
    <property type="match status" value="1"/>
</dbReference>
<evidence type="ECO:0000256" key="9">
    <source>
        <dbReference type="ARBA" id="ARBA00023136"/>
    </source>
</evidence>
<dbReference type="Gene3D" id="1.20.1560.10">
    <property type="entry name" value="ABC transporter type 1, transmembrane domain"/>
    <property type="match status" value="1"/>
</dbReference>
<evidence type="ECO:0000256" key="6">
    <source>
        <dbReference type="ARBA" id="ARBA00022807"/>
    </source>
</evidence>
<feature type="domain" description="ABC transporter" evidence="11">
    <location>
        <begin position="334"/>
        <end position="569"/>
    </location>
</feature>
<evidence type="ECO:0000256" key="10">
    <source>
        <dbReference type="SAM" id="Phobius"/>
    </source>
</evidence>
<comment type="caution">
    <text evidence="13">The sequence shown here is derived from an EMBL/GenBank/DDBJ whole genome shotgun (WGS) entry which is preliminary data.</text>
</comment>
<feature type="transmembrane region" description="Helical" evidence="10">
    <location>
        <begin position="158"/>
        <end position="176"/>
    </location>
</feature>
<feature type="domain" description="ABC transmembrane type-1" evidence="12">
    <location>
        <begin position="23"/>
        <end position="300"/>
    </location>
</feature>
<dbReference type="GO" id="GO:0008234">
    <property type="term" value="F:cysteine-type peptidase activity"/>
    <property type="evidence" value="ECO:0007669"/>
    <property type="project" value="UniProtKB-KW"/>
</dbReference>
<evidence type="ECO:0000256" key="4">
    <source>
        <dbReference type="ARBA" id="ARBA00022692"/>
    </source>
</evidence>
<dbReference type="InterPro" id="IPR017871">
    <property type="entry name" value="ABC_transporter-like_CS"/>
</dbReference>
<sequence>MYQRLVREVRPVRWLLATVAGYGIVSGILIVLEAGFLAAVVAAVYIRHQGWPVIEPWLAILLGILLLRAVIAGLTETASLNLSTSVESSLRARLLQKLEATGPMVWANDHTGELVNTVIQGVDNLETFLARYLPQIVLTALIPLIIGIKVAFTDWISAGILLITVPLIPFFMILIGRQAEKETEKRWVTLGRLGSHFLDIVQGLETLKIFGQSRQQDRAIGSAAESFRKSTMATLRLAFLSGLVLELLASLSMAMIAVAVGLRLVGGHISFQKAFFLLILVPDFYAPWRALGAKFHDGLNGLSAASRIFDMLDRPEWAKGTGRSIPFGNGPWPIAIDGCSFRYREDTPYAIKDITLTIEPQSSLALVGPTGSGKTTLLSLLLGFMPTTEGVIRVGDIALQDLDRDWWHRQLAYVSQTPYLFAGTILDNLKFAAPNATPEMIQEAVSRAHFDEVLTRFPKGLNTPVGENGIRLSGGERQRLALSRVFLKQAPIVIMDEPSAHLDEVSESLLQRAIFELCQTRTVIIVAHRLNTIQGVEKIAVLDHGQIIDYGTPESLGGHAGLFRDLGYAWSTQERRASYETLG</sequence>
<dbReference type="InterPro" id="IPR036640">
    <property type="entry name" value="ABC1_TM_sf"/>
</dbReference>
<dbReference type="GO" id="GO:0005524">
    <property type="term" value="F:ATP binding"/>
    <property type="evidence" value="ECO:0007669"/>
    <property type="project" value="UniProtKB-KW"/>
</dbReference>
<keyword evidence="6" id="KW-0378">Hydrolase</keyword>
<feature type="transmembrane region" description="Helical" evidence="10">
    <location>
        <begin position="132"/>
        <end position="152"/>
    </location>
</feature>
<evidence type="ECO:0000313" key="14">
    <source>
        <dbReference type="Proteomes" id="UP000242972"/>
    </source>
</evidence>
<gene>
    <name evidence="13" type="primary">cydD</name>
    <name evidence="13" type="ORF">C7B46_15935</name>
</gene>
<keyword evidence="6" id="KW-0788">Thiol protease</keyword>
<dbReference type="GO" id="GO:0042883">
    <property type="term" value="P:cysteine transport"/>
    <property type="evidence" value="ECO:0007669"/>
    <property type="project" value="InterPro"/>
</dbReference>
<dbReference type="Pfam" id="PF00664">
    <property type="entry name" value="ABC_membrane"/>
    <property type="match status" value="1"/>
</dbReference>
<keyword evidence="2" id="KW-0813">Transport</keyword>
<feature type="transmembrane region" description="Helical" evidence="10">
    <location>
        <begin position="57"/>
        <end position="75"/>
    </location>
</feature>
<dbReference type="GO" id="GO:0140359">
    <property type="term" value="F:ABC-type transporter activity"/>
    <property type="evidence" value="ECO:0007669"/>
    <property type="project" value="InterPro"/>
</dbReference>
<evidence type="ECO:0000313" key="13">
    <source>
        <dbReference type="EMBL" id="PSR32052.1"/>
    </source>
</evidence>
<accession>A0A2T2XC62</accession>
<dbReference type="AlphaFoldDB" id="A0A2T2XC62"/>
<dbReference type="InterPro" id="IPR014216">
    <property type="entry name" value="ABC_transptr_CydD"/>
</dbReference>